<gene>
    <name evidence="2" type="ORF">OBE_01650</name>
</gene>
<protein>
    <submittedName>
        <fullName evidence="2">Uncharacterized protein</fullName>
    </submittedName>
</protein>
<evidence type="ECO:0000313" key="2">
    <source>
        <dbReference type="EMBL" id="EKC74831.1"/>
    </source>
</evidence>
<organism evidence="2">
    <name type="scientific">human gut metagenome</name>
    <dbReference type="NCBI Taxonomy" id="408170"/>
    <lineage>
        <taxon>unclassified sequences</taxon>
        <taxon>metagenomes</taxon>
        <taxon>organismal metagenomes</taxon>
    </lineage>
</organism>
<feature type="region of interest" description="Disordered" evidence="1">
    <location>
        <begin position="1"/>
        <end position="22"/>
    </location>
</feature>
<reference evidence="2" key="1">
    <citation type="journal article" date="2013" name="Environ. Microbiol.">
        <title>Microbiota from the distal guts of lean and obese adolescents exhibit partial functional redundancy besides clear differences in community structure.</title>
        <authorList>
            <person name="Ferrer M."/>
            <person name="Ruiz A."/>
            <person name="Lanza F."/>
            <person name="Haange S.B."/>
            <person name="Oberbach A."/>
            <person name="Till H."/>
            <person name="Bargiela R."/>
            <person name="Campoy C."/>
            <person name="Segura M.T."/>
            <person name="Richter M."/>
            <person name="von Bergen M."/>
            <person name="Seifert J."/>
            <person name="Suarez A."/>
        </authorList>
    </citation>
    <scope>NUCLEOTIDE SEQUENCE</scope>
</reference>
<name>K1UTF9_9ZZZZ</name>
<accession>K1UTF9</accession>
<sequence length="22" mass="2506">MEEHIAQNLGHIQKKAQEKTAT</sequence>
<feature type="non-terminal residue" evidence="2">
    <location>
        <position position="22"/>
    </location>
</feature>
<dbReference type="AlphaFoldDB" id="K1UTF9"/>
<dbReference type="EMBL" id="AJWZ01001104">
    <property type="protein sequence ID" value="EKC74831.1"/>
    <property type="molecule type" value="Genomic_DNA"/>
</dbReference>
<comment type="caution">
    <text evidence="2">The sequence shown here is derived from an EMBL/GenBank/DDBJ whole genome shotgun (WGS) entry which is preliminary data.</text>
</comment>
<evidence type="ECO:0000256" key="1">
    <source>
        <dbReference type="SAM" id="MobiDB-lite"/>
    </source>
</evidence>
<proteinExistence type="predicted"/>